<sequence>MFKTLVFVLLANLTFAQIFVGVRGGVTGSTMTKFKLIENITPDFKLLPAPSGAIFVELPISDRISIQPELAFTQKGFVINESFNINGGENLFGIDIPIGGRIALKNNHLEMPILAKFKLGDSNEGHAYILLGPSVGYLFDSRTVIRVLNIFPIRTGLGTGLFKDAEFSGVGALGYEIPFKNGKFFMEGRYQHGFSRVLNLPLVQLPVRNQTVGFSVGLSFALRSKVTKA</sequence>
<dbReference type="EMBL" id="BMKK01000003">
    <property type="protein sequence ID" value="GGD53715.1"/>
    <property type="molecule type" value="Genomic_DNA"/>
</dbReference>
<dbReference type="Proteomes" id="UP000609064">
    <property type="component" value="Unassembled WGS sequence"/>
</dbReference>
<organism evidence="2 3">
    <name type="scientific">Emticicia aquatilis</name>
    <dbReference type="NCBI Taxonomy" id="1537369"/>
    <lineage>
        <taxon>Bacteria</taxon>
        <taxon>Pseudomonadati</taxon>
        <taxon>Bacteroidota</taxon>
        <taxon>Cytophagia</taxon>
        <taxon>Cytophagales</taxon>
        <taxon>Leadbetterellaceae</taxon>
        <taxon>Emticicia</taxon>
    </lineage>
</organism>
<accession>A0A916YNV6</accession>
<evidence type="ECO:0000313" key="3">
    <source>
        <dbReference type="Proteomes" id="UP000609064"/>
    </source>
</evidence>
<keyword evidence="3" id="KW-1185">Reference proteome</keyword>
<reference evidence="2" key="2">
    <citation type="submission" date="2020-09" db="EMBL/GenBank/DDBJ databases">
        <authorList>
            <person name="Sun Q."/>
            <person name="Zhou Y."/>
        </authorList>
    </citation>
    <scope>NUCLEOTIDE SEQUENCE</scope>
    <source>
        <strain evidence="2">CGMCC 1.15958</strain>
    </source>
</reference>
<evidence type="ECO:0000259" key="1">
    <source>
        <dbReference type="Pfam" id="PF13568"/>
    </source>
</evidence>
<dbReference type="Pfam" id="PF13568">
    <property type="entry name" value="OMP_b-brl_2"/>
    <property type="match status" value="1"/>
</dbReference>
<reference evidence="2" key="1">
    <citation type="journal article" date="2014" name="Int. J. Syst. Evol. Microbiol.">
        <title>Complete genome sequence of Corynebacterium casei LMG S-19264T (=DSM 44701T), isolated from a smear-ripened cheese.</title>
        <authorList>
            <consortium name="US DOE Joint Genome Institute (JGI-PGF)"/>
            <person name="Walter F."/>
            <person name="Albersmeier A."/>
            <person name="Kalinowski J."/>
            <person name="Ruckert C."/>
        </authorList>
    </citation>
    <scope>NUCLEOTIDE SEQUENCE</scope>
    <source>
        <strain evidence="2">CGMCC 1.15958</strain>
    </source>
</reference>
<gene>
    <name evidence="2" type="ORF">GCM10011514_17330</name>
</gene>
<proteinExistence type="predicted"/>
<feature type="domain" description="Outer membrane protein beta-barrel" evidence="1">
    <location>
        <begin position="16"/>
        <end position="198"/>
    </location>
</feature>
<protein>
    <recommendedName>
        <fullName evidence="1">Outer membrane protein beta-barrel domain-containing protein</fullName>
    </recommendedName>
</protein>
<dbReference type="AlphaFoldDB" id="A0A916YNV6"/>
<evidence type="ECO:0000313" key="2">
    <source>
        <dbReference type="EMBL" id="GGD53715.1"/>
    </source>
</evidence>
<name>A0A916YNV6_9BACT</name>
<comment type="caution">
    <text evidence="2">The sequence shown here is derived from an EMBL/GenBank/DDBJ whole genome shotgun (WGS) entry which is preliminary data.</text>
</comment>
<dbReference type="InterPro" id="IPR025665">
    <property type="entry name" value="Beta-barrel_OMP_2"/>
</dbReference>